<name>X1QGE1_9ZZZZ</name>
<sequence>MSIKGDSSYWTGIHALTAPNALRGIILDYSPLILRKSVGRANRNAGSICALLAQNWNEVPAVIVSPNPYS</sequence>
<reference evidence="1" key="1">
    <citation type="journal article" date="2014" name="Front. Microbiol.">
        <title>High frequency of phylogenetically diverse reductive dehalogenase-homologous genes in deep subseafloor sedimentary metagenomes.</title>
        <authorList>
            <person name="Kawai M."/>
            <person name="Futagami T."/>
            <person name="Toyoda A."/>
            <person name="Takaki Y."/>
            <person name="Nishi S."/>
            <person name="Hori S."/>
            <person name="Arai W."/>
            <person name="Tsubouchi T."/>
            <person name="Morono Y."/>
            <person name="Uchiyama I."/>
            <person name="Ito T."/>
            <person name="Fujiyama A."/>
            <person name="Inagaki F."/>
            <person name="Takami H."/>
        </authorList>
    </citation>
    <scope>NUCLEOTIDE SEQUENCE</scope>
    <source>
        <strain evidence="1">Expedition CK06-06</strain>
    </source>
</reference>
<proteinExistence type="predicted"/>
<comment type="caution">
    <text evidence="1">The sequence shown here is derived from an EMBL/GenBank/DDBJ whole genome shotgun (WGS) entry which is preliminary data.</text>
</comment>
<accession>X1QGE1</accession>
<organism evidence="1">
    <name type="scientific">marine sediment metagenome</name>
    <dbReference type="NCBI Taxonomy" id="412755"/>
    <lineage>
        <taxon>unclassified sequences</taxon>
        <taxon>metagenomes</taxon>
        <taxon>ecological metagenomes</taxon>
    </lineage>
</organism>
<gene>
    <name evidence="1" type="ORF">S06H3_48474</name>
</gene>
<dbReference type="EMBL" id="BARV01030523">
    <property type="protein sequence ID" value="GAI42344.1"/>
    <property type="molecule type" value="Genomic_DNA"/>
</dbReference>
<evidence type="ECO:0000313" key="1">
    <source>
        <dbReference type="EMBL" id="GAI42344.1"/>
    </source>
</evidence>
<protein>
    <submittedName>
        <fullName evidence="1">Uncharacterized protein</fullName>
    </submittedName>
</protein>
<dbReference type="AlphaFoldDB" id="X1QGE1"/>